<feature type="compositionally biased region" description="Acidic residues" evidence="1">
    <location>
        <begin position="335"/>
        <end position="345"/>
    </location>
</feature>
<evidence type="ECO:0000256" key="1">
    <source>
        <dbReference type="SAM" id="MobiDB-lite"/>
    </source>
</evidence>
<feature type="domain" description="eCIS core" evidence="2">
    <location>
        <begin position="1"/>
        <end position="69"/>
    </location>
</feature>
<accession>A0A6C0UN30</accession>
<dbReference type="InterPro" id="IPR025295">
    <property type="entry name" value="eCIS_core_dom"/>
</dbReference>
<evidence type="ECO:0000313" key="3">
    <source>
        <dbReference type="EMBL" id="QIB76580.1"/>
    </source>
</evidence>
<dbReference type="EMBL" id="CP048739">
    <property type="protein sequence ID" value="QIB76580.1"/>
    <property type="molecule type" value="Genomic_DNA"/>
</dbReference>
<evidence type="ECO:0000259" key="2">
    <source>
        <dbReference type="Pfam" id="PF13699"/>
    </source>
</evidence>
<reference evidence="3 4" key="1">
    <citation type="submission" date="2020-02" db="EMBL/GenBank/DDBJ databases">
        <title>Whole genome sequence of Halogeometricum borinquense strain wsp4.</title>
        <authorList>
            <person name="Verma D.K."/>
            <person name="Gopal K."/>
            <person name="Prasad E.S."/>
        </authorList>
    </citation>
    <scope>NUCLEOTIDE SEQUENCE [LARGE SCALE GENOMIC DNA]</scope>
    <source>
        <strain evidence="4">wsp4</strain>
    </source>
</reference>
<name>A0A6C0UN30_9EURY</name>
<organism evidence="3 4">
    <name type="scientific">Halogeometricum borinquense</name>
    <dbReference type="NCBI Taxonomy" id="60847"/>
    <lineage>
        <taxon>Archaea</taxon>
        <taxon>Methanobacteriati</taxon>
        <taxon>Methanobacteriota</taxon>
        <taxon>Stenosarchaea group</taxon>
        <taxon>Halobacteria</taxon>
        <taxon>Halobacteriales</taxon>
        <taxon>Haloferacaceae</taxon>
        <taxon>Halogeometricum</taxon>
    </lineage>
</organism>
<dbReference type="Proteomes" id="UP000465846">
    <property type="component" value="Chromosome"/>
</dbReference>
<dbReference type="Pfam" id="PF13699">
    <property type="entry name" value="eCIS_core"/>
    <property type="match status" value="1"/>
</dbReference>
<dbReference type="AlphaFoldDB" id="A0A6C0UN30"/>
<sequence>MEDRMGDNLGDVRIHTGPSAAKACEDINARAFTVGNHIAFNHGEYDPSSAESQHILAHELAHVRQQTGGAVSMLPQEGSLEIDPDPRLEREAEETAQRVMQGGKIGVHRMEHSDVHVQRSVKDTLASKAKGLVGLDDEQDLEQYIESKVDERMVQAREAGEQSLAWAKGVKDGSVEALGTTRSKAAQGWKQADARTGGYLNAATAGTVGGVTRYAGGNLGKELIPQVGSELVKHGGQMIGNEFVGSAVGAVAGTLIHPVAGTAVGAQLGKEAAKQLGGAIGSSVSGSVTSTTMDKALPEKHSEAVEDLYQKFNTLEQQVQEMRRGGDTGSGDSTGDLDMDMEYEQ</sequence>
<protein>
    <submittedName>
        <fullName evidence="3">DUF4157 domain-containing protein</fullName>
    </submittedName>
</protein>
<evidence type="ECO:0000313" key="4">
    <source>
        <dbReference type="Proteomes" id="UP000465846"/>
    </source>
</evidence>
<proteinExistence type="predicted"/>
<gene>
    <name evidence="3" type="ORF">G3I44_18735</name>
</gene>
<feature type="region of interest" description="Disordered" evidence="1">
    <location>
        <begin position="318"/>
        <end position="345"/>
    </location>
</feature>